<evidence type="ECO:0000313" key="7">
    <source>
        <dbReference type="Proteomes" id="UP001149163"/>
    </source>
</evidence>
<dbReference type="InterPro" id="IPR023591">
    <property type="entry name" value="Ribosomal_uS2_flav_dom_sf"/>
</dbReference>
<dbReference type="AlphaFoldDB" id="A0A9W9HVC0"/>
<reference evidence="6" key="1">
    <citation type="submission" date="2022-11" db="EMBL/GenBank/DDBJ databases">
        <authorList>
            <person name="Petersen C."/>
        </authorList>
    </citation>
    <scope>NUCLEOTIDE SEQUENCE</scope>
    <source>
        <strain evidence="6">IBT 26290</strain>
    </source>
</reference>
<dbReference type="PROSITE" id="PS00963">
    <property type="entry name" value="RIBOSOMAL_S2_2"/>
    <property type="match status" value="1"/>
</dbReference>
<dbReference type="PRINTS" id="PR00395">
    <property type="entry name" value="RIBOSOMALS2"/>
</dbReference>
<dbReference type="NCBIfam" id="TIGR01011">
    <property type="entry name" value="rpsB_bact"/>
    <property type="match status" value="1"/>
</dbReference>
<dbReference type="GeneID" id="81429798"/>
<evidence type="ECO:0000256" key="3">
    <source>
        <dbReference type="ARBA" id="ARBA00023274"/>
    </source>
</evidence>
<dbReference type="GO" id="GO:0006412">
    <property type="term" value="P:translation"/>
    <property type="evidence" value="ECO:0007669"/>
    <property type="project" value="InterPro"/>
</dbReference>
<comment type="caution">
    <text evidence="6">The sequence shown here is derived from an EMBL/GenBank/DDBJ whole genome shotgun (WGS) entry which is preliminary data.</text>
</comment>
<evidence type="ECO:0000256" key="1">
    <source>
        <dbReference type="ARBA" id="ARBA00006242"/>
    </source>
</evidence>
<feature type="region of interest" description="Disordered" evidence="5">
    <location>
        <begin position="329"/>
        <end position="352"/>
    </location>
</feature>
<dbReference type="OrthoDB" id="2320368at2759"/>
<gene>
    <name evidence="6" type="ORF">N7482_008498</name>
</gene>
<dbReference type="PROSITE" id="PS00962">
    <property type="entry name" value="RIBOSOMAL_S2_1"/>
    <property type="match status" value="1"/>
</dbReference>
<dbReference type="GO" id="GO:0003735">
    <property type="term" value="F:structural constituent of ribosome"/>
    <property type="evidence" value="ECO:0007669"/>
    <property type="project" value="InterPro"/>
</dbReference>
<sequence>MIVRKLCVGQSRQLLALNRRAPAYTRFLSTETPVDTAAPTLPKESIAPAENPLHEVVQASRQSAQVNPRQQWGELEKRRHKFNNLGTSVQESYDPEDIIRNPPKPSDVTLEMLLAAGTHLGHSTSRWNPQNSRYIFGIREGVHIISLDVTAAYLRRAAKVVEEVAARGGIILFAGTRKGQKRAVVRAAELAKGYHIFERWIPGSLTNGQQILGHCATKVVNAMDQELPEFQADLADRGSVKPDLVVVLNPLENVVLLHECGLNNVPTIGIVDTDADPTRVTYPIPANDDTLRGTCLIAGILGRAGEAGQKRRLEMAAQGKTAYEPITARQLRLDPLTGQAPPGSELEKGKQG</sequence>
<dbReference type="CDD" id="cd01425">
    <property type="entry name" value="RPS2"/>
    <property type="match status" value="1"/>
</dbReference>
<evidence type="ECO:0000313" key="6">
    <source>
        <dbReference type="EMBL" id="KAJ5157398.1"/>
    </source>
</evidence>
<dbReference type="PANTHER" id="PTHR12534">
    <property type="entry name" value="30S RIBOSOMAL PROTEIN S2 PROKARYOTIC AND ORGANELLAR"/>
    <property type="match status" value="1"/>
</dbReference>
<dbReference type="EMBL" id="JAPQKN010000006">
    <property type="protein sequence ID" value="KAJ5157398.1"/>
    <property type="molecule type" value="Genomic_DNA"/>
</dbReference>
<keyword evidence="2 4" id="KW-0689">Ribosomal protein</keyword>
<dbReference type="InterPro" id="IPR018130">
    <property type="entry name" value="Ribosomal_uS2_CS"/>
</dbReference>
<evidence type="ECO:0000256" key="5">
    <source>
        <dbReference type="SAM" id="MobiDB-lite"/>
    </source>
</evidence>
<dbReference type="InterPro" id="IPR005706">
    <property type="entry name" value="Ribosomal_uS2_bac/mit/plastid"/>
</dbReference>
<dbReference type="Proteomes" id="UP001149163">
    <property type="component" value="Unassembled WGS sequence"/>
</dbReference>
<dbReference type="Pfam" id="PF00318">
    <property type="entry name" value="Ribosomal_S2"/>
    <property type="match status" value="1"/>
</dbReference>
<dbReference type="HAMAP" id="MF_00291_B">
    <property type="entry name" value="Ribosomal_uS2_B"/>
    <property type="match status" value="1"/>
</dbReference>
<dbReference type="InterPro" id="IPR001865">
    <property type="entry name" value="Ribosomal_uS2"/>
</dbReference>
<accession>A0A9W9HVC0</accession>
<dbReference type="GO" id="GO:0005763">
    <property type="term" value="C:mitochondrial small ribosomal subunit"/>
    <property type="evidence" value="ECO:0007669"/>
    <property type="project" value="TreeGrafter"/>
</dbReference>
<dbReference type="RefSeq" id="XP_056540387.1">
    <property type="nucleotide sequence ID" value="XM_056690622.1"/>
</dbReference>
<dbReference type="PANTHER" id="PTHR12534:SF0">
    <property type="entry name" value="SMALL RIBOSOMAL SUBUNIT PROTEIN US2M"/>
    <property type="match status" value="1"/>
</dbReference>
<proteinExistence type="inferred from homology"/>
<name>A0A9W9HVC0_9EURO</name>
<keyword evidence="3 4" id="KW-0687">Ribonucleoprotein</keyword>
<dbReference type="Gene3D" id="3.40.50.10490">
    <property type="entry name" value="Glucose-6-phosphate isomerase like protein, domain 1"/>
    <property type="match status" value="1"/>
</dbReference>
<protein>
    <submittedName>
        <fullName evidence="6">37S ribosomal protein mrp4</fullName>
    </submittedName>
</protein>
<keyword evidence="7" id="KW-1185">Reference proteome</keyword>
<evidence type="ECO:0000256" key="2">
    <source>
        <dbReference type="ARBA" id="ARBA00022980"/>
    </source>
</evidence>
<organism evidence="6 7">
    <name type="scientific">Penicillium canariense</name>
    <dbReference type="NCBI Taxonomy" id="189055"/>
    <lineage>
        <taxon>Eukaryota</taxon>
        <taxon>Fungi</taxon>
        <taxon>Dikarya</taxon>
        <taxon>Ascomycota</taxon>
        <taxon>Pezizomycotina</taxon>
        <taxon>Eurotiomycetes</taxon>
        <taxon>Eurotiomycetidae</taxon>
        <taxon>Eurotiales</taxon>
        <taxon>Aspergillaceae</taxon>
        <taxon>Penicillium</taxon>
    </lineage>
</organism>
<dbReference type="FunFam" id="3.40.50.10490:FF:000061">
    <property type="entry name" value="40S ribosomal protein S2, putative"/>
    <property type="match status" value="1"/>
</dbReference>
<dbReference type="SUPFAM" id="SSF52313">
    <property type="entry name" value="Ribosomal protein S2"/>
    <property type="match status" value="1"/>
</dbReference>
<evidence type="ECO:0000256" key="4">
    <source>
        <dbReference type="RuleBase" id="RU003631"/>
    </source>
</evidence>
<reference evidence="6" key="2">
    <citation type="journal article" date="2023" name="IMA Fungus">
        <title>Comparative genomic study of the Penicillium genus elucidates a diverse pangenome and 15 lateral gene transfer events.</title>
        <authorList>
            <person name="Petersen C."/>
            <person name="Sorensen T."/>
            <person name="Nielsen M.R."/>
            <person name="Sondergaard T.E."/>
            <person name="Sorensen J.L."/>
            <person name="Fitzpatrick D.A."/>
            <person name="Frisvad J.C."/>
            <person name="Nielsen K.L."/>
        </authorList>
    </citation>
    <scope>NUCLEOTIDE SEQUENCE</scope>
    <source>
        <strain evidence="6">IBT 26290</strain>
    </source>
</reference>
<comment type="similarity">
    <text evidence="1 4">Belongs to the universal ribosomal protein uS2 family.</text>
</comment>